<reference evidence="3" key="1">
    <citation type="submission" date="2010-03" db="EMBL/GenBank/DDBJ databases">
        <title>Complete sequence of Mobiluncus curtisii ATCC 43063.</title>
        <authorList>
            <person name="Muzny D."/>
            <person name="Qin X."/>
            <person name="Deng J."/>
            <person name="Jiang H."/>
            <person name="Liu Y."/>
            <person name="Qu J."/>
            <person name="Song X.-Z."/>
            <person name="Zhang L."/>
            <person name="Thornton R."/>
            <person name="Coyle M."/>
            <person name="Francisco L."/>
            <person name="Jackson L."/>
            <person name="Javaid M."/>
            <person name="Korchina V."/>
            <person name="Kovar C."/>
            <person name="Mata R."/>
            <person name="Mathew T."/>
            <person name="Ngo R."/>
            <person name="Nguyen L."/>
            <person name="Nguyen N."/>
            <person name="Okwuonu G."/>
            <person name="Ongeri F."/>
            <person name="Pham C."/>
            <person name="Simmons D."/>
            <person name="Wilczek-Boney K."/>
            <person name="Hale W."/>
            <person name="Jakkamsetti A."/>
            <person name="Pham P."/>
            <person name="Ruth R."/>
            <person name="San Lucas F."/>
            <person name="Warren J."/>
            <person name="Zhang J."/>
            <person name="Zhao Z."/>
            <person name="Zhou C."/>
            <person name="Zhu D."/>
            <person name="Lee S."/>
            <person name="Bess C."/>
            <person name="Blankenburg K."/>
            <person name="Forbes L."/>
            <person name="Fu Q."/>
            <person name="Gubbala S."/>
            <person name="Hirani K."/>
            <person name="Jayaseelan J.C."/>
            <person name="Lara F."/>
            <person name="Munidasa M."/>
            <person name="Palculict T."/>
            <person name="Patil S."/>
            <person name="Pu L.-L."/>
            <person name="Saada N."/>
            <person name="Tang L."/>
            <person name="Weissenberger G."/>
            <person name="Zhu Y."/>
            <person name="Hemphill L."/>
            <person name="Shang Y."/>
            <person name="Youmans B."/>
            <person name="Ayvaz T."/>
            <person name="Ross M."/>
            <person name="Santibanez J."/>
            <person name="Aqrawi P."/>
            <person name="Gross S."/>
            <person name="Joshi V."/>
            <person name="Fowler G."/>
            <person name="Nazareth L."/>
            <person name="Reid J."/>
            <person name="Worley K."/>
            <person name="Petrosino J."/>
            <person name="Highlander S."/>
            <person name="Gibbs R."/>
            <person name="Gibbs R."/>
        </authorList>
    </citation>
    <scope>NUCLEOTIDE SEQUENCE [LARGE SCALE GENOMIC DNA]</scope>
    <source>
        <strain evidence="3">ATCC 19194</strain>
    </source>
</reference>
<keyword evidence="1" id="KW-0812">Transmembrane</keyword>
<protein>
    <submittedName>
        <fullName evidence="2">Uncharacterized protein</fullName>
    </submittedName>
</protein>
<dbReference type="EMBL" id="ADMT01000158">
    <property type="protein sequence ID" value="EFF82767.1"/>
    <property type="molecule type" value="Genomic_DNA"/>
</dbReference>
<evidence type="ECO:0000313" key="3">
    <source>
        <dbReference type="Proteomes" id="UP000003085"/>
    </source>
</evidence>
<dbReference type="AlphaFoldDB" id="D4XPW5"/>
<evidence type="ECO:0000256" key="1">
    <source>
        <dbReference type="SAM" id="Phobius"/>
    </source>
</evidence>
<dbReference type="HOGENOM" id="CLU_3228238_0_0_6"/>
<feature type="transmembrane region" description="Helical" evidence="1">
    <location>
        <begin position="21"/>
        <end position="42"/>
    </location>
</feature>
<keyword evidence="1" id="KW-0472">Membrane</keyword>
<sequence length="43" mass="5028">MRSQYKPSILFGIKFSMVVNISLYLHLPQVAGFFSSFFIRLMI</sequence>
<comment type="caution">
    <text evidence="2">The sequence shown here is derived from an EMBL/GenBank/DDBJ whole genome shotgun (WGS) entry which is preliminary data.</text>
</comment>
<gene>
    <name evidence="2" type="ORF">HMP0015_1757</name>
</gene>
<keyword evidence="1" id="KW-1133">Transmembrane helix</keyword>
<proteinExistence type="predicted"/>
<organism evidence="2 3">
    <name type="scientific">Acinetobacter haemolyticus ATCC 19194</name>
    <dbReference type="NCBI Taxonomy" id="707232"/>
    <lineage>
        <taxon>Bacteria</taxon>
        <taxon>Pseudomonadati</taxon>
        <taxon>Pseudomonadota</taxon>
        <taxon>Gammaproteobacteria</taxon>
        <taxon>Moraxellales</taxon>
        <taxon>Moraxellaceae</taxon>
        <taxon>Acinetobacter</taxon>
    </lineage>
</organism>
<evidence type="ECO:0000313" key="2">
    <source>
        <dbReference type="EMBL" id="EFF82767.1"/>
    </source>
</evidence>
<name>D4XPW5_ACIHA</name>
<accession>D4XPW5</accession>
<dbReference type="Proteomes" id="UP000003085">
    <property type="component" value="Unassembled WGS sequence"/>
</dbReference>